<organism evidence="1 2">
    <name type="scientific">Salarias fasciatus</name>
    <name type="common">Jewelled blenny</name>
    <name type="synonym">Blennius fasciatus</name>
    <dbReference type="NCBI Taxonomy" id="181472"/>
    <lineage>
        <taxon>Eukaryota</taxon>
        <taxon>Metazoa</taxon>
        <taxon>Chordata</taxon>
        <taxon>Craniata</taxon>
        <taxon>Vertebrata</taxon>
        <taxon>Euteleostomi</taxon>
        <taxon>Actinopterygii</taxon>
        <taxon>Neopterygii</taxon>
        <taxon>Teleostei</taxon>
        <taxon>Neoteleostei</taxon>
        <taxon>Acanthomorphata</taxon>
        <taxon>Ovalentaria</taxon>
        <taxon>Blenniimorphae</taxon>
        <taxon>Blenniiformes</taxon>
        <taxon>Blennioidei</taxon>
        <taxon>Blenniidae</taxon>
        <taxon>Salariinae</taxon>
        <taxon>Salarias</taxon>
    </lineage>
</organism>
<dbReference type="InParanoid" id="A0A672GQF0"/>
<reference evidence="1" key="3">
    <citation type="submission" date="2025-09" db="UniProtKB">
        <authorList>
            <consortium name="Ensembl"/>
        </authorList>
    </citation>
    <scope>IDENTIFICATION</scope>
</reference>
<sequence>MDSICLGGSGLSVGLKYHIKVCRFLELYVWIYSPCICFNSLFADGRFLQIIDGANLSCAVKNHPALLPVMNLLPENVLVSGCEDIPGLAASPTGDALLRPQLLKMLPFTLNRLTISLQPSLEKFESQLLQLINADWTHKAVIIQERRLHVGVHNGWCFLDKPQVVVLEPLASGLRGRADGTSNVSTLLQRGARMSITLKIKKGTFYLKSPRFNNISSASPGSASFADRQVIESLSSKVSKKCVLLRNLEFSLGERSAKKKTCKLSILCVIFFPGLCNTPVFR</sequence>
<dbReference type="GO" id="GO:0097730">
    <property type="term" value="C:non-motile cilium"/>
    <property type="evidence" value="ECO:0007669"/>
    <property type="project" value="InterPro"/>
</dbReference>
<dbReference type="Proteomes" id="UP000472267">
    <property type="component" value="Chromosome 20"/>
</dbReference>
<dbReference type="Ensembl" id="ENSSFAT00005021829.1">
    <property type="protein sequence ID" value="ENSSFAP00005020966.1"/>
    <property type="gene ID" value="ENSSFAG00005010940.1"/>
</dbReference>
<evidence type="ECO:0000313" key="1">
    <source>
        <dbReference type="Ensembl" id="ENSSFAP00005020966.1"/>
    </source>
</evidence>
<protein>
    <submittedName>
        <fullName evidence="1">Uncharacterized protein</fullName>
    </submittedName>
</protein>
<dbReference type="GO" id="GO:0036064">
    <property type="term" value="C:ciliary basal body"/>
    <property type="evidence" value="ECO:0007669"/>
    <property type="project" value="TreeGrafter"/>
</dbReference>
<dbReference type="GO" id="GO:1904491">
    <property type="term" value="P:protein localization to ciliary transition zone"/>
    <property type="evidence" value="ECO:0007669"/>
    <property type="project" value="TreeGrafter"/>
</dbReference>
<dbReference type="GO" id="GO:0035869">
    <property type="term" value="C:ciliary transition zone"/>
    <property type="evidence" value="ECO:0007669"/>
    <property type="project" value="TreeGrafter"/>
</dbReference>
<name>A0A672GQF0_SALFA</name>
<dbReference type="GO" id="GO:0097546">
    <property type="term" value="C:ciliary base"/>
    <property type="evidence" value="ECO:0007669"/>
    <property type="project" value="TreeGrafter"/>
</dbReference>
<dbReference type="AlphaFoldDB" id="A0A672GQF0"/>
<keyword evidence="2" id="KW-1185">Reference proteome</keyword>
<dbReference type="InterPro" id="IPR029775">
    <property type="entry name" value="NPHP4"/>
</dbReference>
<accession>A0A672GQF0</accession>
<dbReference type="PANTHER" id="PTHR31043">
    <property type="entry name" value="NEPHROCYSTIN-4"/>
    <property type="match status" value="1"/>
</dbReference>
<dbReference type="PANTHER" id="PTHR31043:SF3">
    <property type="entry name" value="NEPHROCYSTIN-4"/>
    <property type="match status" value="1"/>
</dbReference>
<evidence type="ECO:0000313" key="2">
    <source>
        <dbReference type="Proteomes" id="UP000472267"/>
    </source>
</evidence>
<reference evidence="1" key="2">
    <citation type="submission" date="2025-08" db="UniProtKB">
        <authorList>
            <consortium name="Ensembl"/>
        </authorList>
    </citation>
    <scope>IDENTIFICATION</scope>
</reference>
<dbReference type="GO" id="GO:0090090">
    <property type="term" value="P:negative regulation of canonical Wnt signaling pathway"/>
    <property type="evidence" value="ECO:0007669"/>
    <property type="project" value="InterPro"/>
</dbReference>
<reference evidence="1" key="1">
    <citation type="submission" date="2019-06" db="EMBL/GenBank/DDBJ databases">
        <authorList>
            <consortium name="Wellcome Sanger Institute Data Sharing"/>
        </authorList>
    </citation>
    <scope>NUCLEOTIDE SEQUENCE [LARGE SCALE GENOMIC DNA]</scope>
</reference>
<proteinExistence type="predicted"/>